<proteinExistence type="predicted"/>
<dbReference type="SUPFAM" id="SSF55347">
    <property type="entry name" value="Glyceraldehyde-3-phosphate dehydrogenase-like, C-terminal domain"/>
    <property type="match status" value="1"/>
</dbReference>
<protein>
    <recommendedName>
        <fullName evidence="1">Gal80p-like C-terminal domain-containing protein</fullName>
    </recommendedName>
</protein>
<keyword evidence="3" id="KW-1185">Reference proteome</keyword>
<name>A0A409WLK0_PSICY</name>
<dbReference type="Proteomes" id="UP000283269">
    <property type="component" value="Unassembled WGS sequence"/>
</dbReference>
<dbReference type="STRING" id="93625.A0A409WLK0"/>
<feature type="domain" description="Gal80p-like C-terminal" evidence="1">
    <location>
        <begin position="11"/>
        <end position="92"/>
    </location>
</feature>
<dbReference type="InParanoid" id="A0A409WLK0"/>
<evidence type="ECO:0000313" key="3">
    <source>
        <dbReference type="Proteomes" id="UP000283269"/>
    </source>
</evidence>
<gene>
    <name evidence="2" type="ORF">CVT25_002571</name>
</gene>
<evidence type="ECO:0000259" key="1">
    <source>
        <dbReference type="Pfam" id="PF22685"/>
    </source>
</evidence>
<dbReference type="Pfam" id="PF22685">
    <property type="entry name" value="Gal80p_C-like"/>
    <property type="match status" value="1"/>
</dbReference>
<organism evidence="2 3">
    <name type="scientific">Psilocybe cyanescens</name>
    <dbReference type="NCBI Taxonomy" id="93625"/>
    <lineage>
        <taxon>Eukaryota</taxon>
        <taxon>Fungi</taxon>
        <taxon>Dikarya</taxon>
        <taxon>Basidiomycota</taxon>
        <taxon>Agaricomycotina</taxon>
        <taxon>Agaricomycetes</taxon>
        <taxon>Agaricomycetidae</taxon>
        <taxon>Agaricales</taxon>
        <taxon>Agaricineae</taxon>
        <taxon>Strophariaceae</taxon>
        <taxon>Psilocybe</taxon>
    </lineage>
</organism>
<evidence type="ECO:0000313" key="2">
    <source>
        <dbReference type="EMBL" id="PPQ79341.1"/>
    </source>
</evidence>
<reference evidence="2 3" key="1">
    <citation type="journal article" date="2018" name="Evol. Lett.">
        <title>Horizontal gene cluster transfer increased hallucinogenic mushroom diversity.</title>
        <authorList>
            <person name="Reynolds H.T."/>
            <person name="Vijayakumar V."/>
            <person name="Gluck-Thaler E."/>
            <person name="Korotkin H.B."/>
            <person name="Matheny P.B."/>
            <person name="Slot J.C."/>
        </authorList>
    </citation>
    <scope>NUCLEOTIDE SEQUENCE [LARGE SCALE GENOMIC DNA]</scope>
    <source>
        <strain evidence="2 3">2631</strain>
    </source>
</reference>
<dbReference type="EMBL" id="NHYD01003377">
    <property type="protein sequence ID" value="PPQ79341.1"/>
    <property type="molecule type" value="Genomic_DNA"/>
</dbReference>
<dbReference type="AlphaFoldDB" id="A0A409WLK0"/>
<accession>A0A409WLK0</accession>
<dbReference type="Gene3D" id="3.30.360.10">
    <property type="entry name" value="Dihydrodipicolinate Reductase, domain 2"/>
    <property type="match status" value="1"/>
</dbReference>
<comment type="caution">
    <text evidence="2">The sequence shown here is derived from an EMBL/GenBank/DDBJ whole genome shotgun (WGS) entry which is preliminary data.</text>
</comment>
<dbReference type="InterPro" id="IPR055080">
    <property type="entry name" value="Gal80p-like_C"/>
</dbReference>
<dbReference type="OrthoDB" id="64915at2759"/>
<sequence length="98" mass="10423">MACPYAALCKSLTGSTLLDIPITHQLDILTFLPGDFVNISASNAIFYPVGTIVDSEGKPTEKTYPSKNPNHSTITGFLKGGIMANLFWRAGYAPSEGG</sequence>